<gene>
    <name evidence="1" type="ORF">AVDCRST_MAG62-1675</name>
</gene>
<organism evidence="1">
    <name type="scientific">uncultured Sphingomonas sp</name>
    <dbReference type="NCBI Taxonomy" id="158754"/>
    <lineage>
        <taxon>Bacteria</taxon>
        <taxon>Pseudomonadati</taxon>
        <taxon>Pseudomonadota</taxon>
        <taxon>Alphaproteobacteria</taxon>
        <taxon>Sphingomonadales</taxon>
        <taxon>Sphingomonadaceae</taxon>
        <taxon>Sphingomonas</taxon>
        <taxon>environmental samples</taxon>
    </lineage>
</organism>
<dbReference type="AlphaFoldDB" id="A0A6J4TNU0"/>
<sequence>MPVADRQRSEQNFTSFQSRAHFLRQVNGRPQAAHGLVGRSDFLRIPGNA</sequence>
<proteinExistence type="predicted"/>
<accession>A0A6J4TNU0</accession>
<dbReference type="EMBL" id="CADCWB010000205">
    <property type="protein sequence ID" value="CAA9528701.1"/>
    <property type="molecule type" value="Genomic_DNA"/>
</dbReference>
<evidence type="ECO:0000313" key="1">
    <source>
        <dbReference type="EMBL" id="CAA9528701.1"/>
    </source>
</evidence>
<name>A0A6J4TNU0_9SPHN</name>
<protein>
    <submittedName>
        <fullName evidence="1">Uncharacterized protein</fullName>
    </submittedName>
</protein>
<reference evidence="1" key="1">
    <citation type="submission" date="2020-02" db="EMBL/GenBank/DDBJ databases">
        <authorList>
            <person name="Meier V. D."/>
        </authorList>
    </citation>
    <scope>NUCLEOTIDE SEQUENCE</scope>
    <source>
        <strain evidence="1">AVDCRST_MAG62</strain>
    </source>
</reference>